<accession>A0A914UU74</accession>
<protein>
    <submittedName>
        <fullName evidence="2">Uncharacterized protein</fullName>
    </submittedName>
</protein>
<name>A0A914UU74_9BILA</name>
<reference evidence="2" key="1">
    <citation type="submission" date="2022-11" db="UniProtKB">
        <authorList>
            <consortium name="WormBaseParasite"/>
        </authorList>
    </citation>
    <scope>IDENTIFICATION</scope>
</reference>
<proteinExistence type="predicted"/>
<organism evidence="1 2">
    <name type="scientific">Plectus sambesii</name>
    <dbReference type="NCBI Taxonomy" id="2011161"/>
    <lineage>
        <taxon>Eukaryota</taxon>
        <taxon>Metazoa</taxon>
        <taxon>Ecdysozoa</taxon>
        <taxon>Nematoda</taxon>
        <taxon>Chromadorea</taxon>
        <taxon>Plectida</taxon>
        <taxon>Plectina</taxon>
        <taxon>Plectoidea</taxon>
        <taxon>Plectidae</taxon>
        <taxon>Plectus</taxon>
    </lineage>
</organism>
<evidence type="ECO:0000313" key="2">
    <source>
        <dbReference type="WBParaSite" id="PSAMB.scaffold12185size2902.g34692.t1"/>
    </source>
</evidence>
<dbReference type="Proteomes" id="UP000887566">
    <property type="component" value="Unplaced"/>
</dbReference>
<dbReference type="WBParaSite" id="PSAMB.scaffold12185size2902.g34692.t1">
    <property type="protein sequence ID" value="PSAMB.scaffold12185size2902.g34692.t1"/>
    <property type="gene ID" value="PSAMB.scaffold12185size2902.g34692"/>
</dbReference>
<dbReference type="AlphaFoldDB" id="A0A914UU74"/>
<sequence length="219" mass="25113">MSKFDYLEGNLMQETDNDSDLFLAMKTLQKYLRKLNVSVDELRQKFGNETAIFYSLIVREYGINPEVYSMYRPIEIGRTTFIGRKQICYEILFDLTPLHSYNQIAIFFSEQSLPNPIELGSKRNWAILDLLGRAHVDTELIGMVDMIYPAVFGDSTELEIEAAVQYQVLSKAKDALKCSTYETVDQCQAICRAKAIQVISKRELGRHDDLQQKQGMDVG</sequence>
<evidence type="ECO:0000313" key="1">
    <source>
        <dbReference type="Proteomes" id="UP000887566"/>
    </source>
</evidence>
<keyword evidence="1" id="KW-1185">Reference proteome</keyword>